<sequence>MDETENPVVNANVSESFKLFMKGTELWSKFLDSNNVEDLDTGVINLIKSIGLLPDGDERTPGRLDCLCSCYFARYELLGTLEDLNKAIDYATRAYNLTAEGDSDLLVRLKNAYMMHQCRFEHQEDIDDLNKSISYSTQALTLIPDDRSEFSDVLIDLSGMLLVRSRRLGNNEDLNKSMDCYTQACTLTPTEHPNLPDRLSKLSTTYFDRYTNLGNMEDLNKSIEYEMQAYSITPEGDPDLAERLGGLCVAFGQRFQRLRDISDVDKAIDYGIRSCALTPDGPDSEYFLPGRLMYLGIAYHERYVYLGDANDLNKSIEHKLRACNIAPAGLLDLPQLLCSLGASYNRRYIDEENSRIDDIDKAIQYQEQAKALVPKGHPDFHRWLSRLGSSYHNRARHSNEVGDLNKAIENMLQAHSLTPGSDPSLVWQLSNIGAFFYARYEQVGEMDDLNQAIEYHERAYEATPDQHPDITLILHYLGICYQKKFQLLSEQDCLNKALDYFRQGTFSAGYPVSRLEAALDWARLCAESGVSNQLHGYQAAIELIPEVIWVGVTVDERYRILGRMIGIATEAASAAIASSQLELAIEWLEQGRSVVWNQILLLQSPLDELRERFPNLADKLQELANELYHTSARSDFESRENTKNLPTPDQVARRHHELARDYTDHISHIRELPGLSNFLKPKKASDFVCAARVGPVVMINCHENRCDAIIISPGGLSIQHAPLPSFTNKDARELRVGLERLLGGDNMRQRGILLRPRPTKRHIQFKSILATLWRKVAKPILEVLQYKPQVEVDKLPRITWCVTGELSFMPLHAAGEYNQPNACVMDYAISSYTSTLTALVNSSSASSDEHSALLSIGQEATPGQARLPGTKEELAYIQQRADTTIKHTQLVDHEATTEAVLAAMEHHDWVHLSCHASQNAKYPTESGFHLHNGTLDLMTIMRKSFKNKGLAFLAACQTAKGDANLPEEAVHLASGLLTAGYKGAIASMWAVHDRDAPLIADMVYDQVLKDGKLHTRHAAKALHMAVMKLRQRVGVAKYSRWAQYIYFGE</sequence>
<evidence type="ECO:0000313" key="2">
    <source>
        <dbReference type="EMBL" id="CEL56839.1"/>
    </source>
</evidence>
<protein>
    <recommendedName>
        <fullName evidence="1">CHAT domain-containing protein</fullName>
    </recommendedName>
</protein>
<dbReference type="PANTHER" id="PTHR19959">
    <property type="entry name" value="KINESIN LIGHT CHAIN"/>
    <property type="match status" value="1"/>
</dbReference>
<dbReference type="AlphaFoldDB" id="A0A0B7FIS9"/>
<reference evidence="2 3" key="1">
    <citation type="submission" date="2014-11" db="EMBL/GenBank/DDBJ databases">
        <authorList>
            <person name="Wibberg Daniel"/>
        </authorList>
    </citation>
    <scope>NUCLEOTIDE SEQUENCE [LARGE SCALE GENOMIC DNA]</scope>
    <source>
        <strain evidence="2">Rhizoctonia solani AG1-IB 7/3/14</strain>
    </source>
</reference>
<dbReference type="Pfam" id="PF12770">
    <property type="entry name" value="CHAT"/>
    <property type="match status" value="1"/>
</dbReference>
<keyword evidence="3" id="KW-1185">Reference proteome</keyword>
<dbReference type="InterPro" id="IPR011990">
    <property type="entry name" value="TPR-like_helical_dom_sf"/>
</dbReference>
<name>A0A0B7FIS9_THACB</name>
<accession>A0A0B7FIS9</accession>
<dbReference type="EMBL" id="LN679125">
    <property type="protein sequence ID" value="CEL56839.1"/>
    <property type="molecule type" value="Genomic_DNA"/>
</dbReference>
<evidence type="ECO:0000313" key="3">
    <source>
        <dbReference type="Proteomes" id="UP000059188"/>
    </source>
</evidence>
<gene>
    <name evidence="2" type="ORF">RSOLAG1IB_08117</name>
</gene>
<dbReference type="InterPro" id="IPR024983">
    <property type="entry name" value="CHAT_dom"/>
</dbReference>
<dbReference type="PANTHER" id="PTHR19959:SF119">
    <property type="entry name" value="FUNGAL LIPASE-LIKE DOMAIN-CONTAINING PROTEIN"/>
    <property type="match status" value="1"/>
</dbReference>
<organism evidence="2 3">
    <name type="scientific">Thanatephorus cucumeris (strain AG1-IB / isolate 7/3/14)</name>
    <name type="common">Lettuce bottom rot fungus</name>
    <name type="synonym">Rhizoctonia solani</name>
    <dbReference type="NCBI Taxonomy" id="1108050"/>
    <lineage>
        <taxon>Eukaryota</taxon>
        <taxon>Fungi</taxon>
        <taxon>Dikarya</taxon>
        <taxon>Basidiomycota</taxon>
        <taxon>Agaricomycotina</taxon>
        <taxon>Agaricomycetes</taxon>
        <taxon>Cantharellales</taxon>
        <taxon>Ceratobasidiaceae</taxon>
        <taxon>Rhizoctonia</taxon>
        <taxon>Rhizoctonia solani AG-1</taxon>
    </lineage>
</organism>
<dbReference type="Gene3D" id="1.25.40.10">
    <property type="entry name" value="Tetratricopeptide repeat domain"/>
    <property type="match status" value="2"/>
</dbReference>
<dbReference type="SUPFAM" id="SSF48452">
    <property type="entry name" value="TPR-like"/>
    <property type="match status" value="1"/>
</dbReference>
<evidence type="ECO:0000259" key="1">
    <source>
        <dbReference type="Pfam" id="PF12770"/>
    </source>
</evidence>
<dbReference type="STRING" id="1108050.A0A0B7FIS9"/>
<proteinExistence type="predicted"/>
<dbReference type="Proteomes" id="UP000059188">
    <property type="component" value="Unassembled WGS sequence"/>
</dbReference>
<feature type="domain" description="CHAT" evidence="1">
    <location>
        <begin position="769"/>
        <end position="1048"/>
    </location>
</feature>